<dbReference type="EMBL" id="CP008953">
    <property type="protein sequence ID" value="AIG79516.1"/>
    <property type="molecule type" value="Genomic_DNA"/>
</dbReference>
<accession>A0A075V4Q8</accession>
<dbReference type="InterPro" id="IPR025870">
    <property type="entry name" value="Glyoxalase-like_dom"/>
</dbReference>
<sequence>MSDLVLDHLVYAGPDLEEAVERVAELTGVTPVRGGRHVGFGTANYLADLGAGAYLEVVGPDPDQPEHIGPRPFGIDELTAPALITWAARVDGIDEAIAEARQRGYDPGEASEMSRTTDDGELLTWRLTGAGGLDGLAPFLIDWGSTPHPTTRGLPSIPLLMVTGVHPEPAAVEAAVRALGMDMLVRRDEKPGLVAVLTNSAGKQVALS</sequence>
<organism evidence="2 3">
    <name type="scientific">Amycolatopsis japonica</name>
    <dbReference type="NCBI Taxonomy" id="208439"/>
    <lineage>
        <taxon>Bacteria</taxon>
        <taxon>Bacillati</taxon>
        <taxon>Actinomycetota</taxon>
        <taxon>Actinomycetes</taxon>
        <taxon>Pseudonocardiales</taxon>
        <taxon>Pseudonocardiaceae</taxon>
        <taxon>Amycolatopsis</taxon>
        <taxon>Amycolatopsis japonica group</taxon>
    </lineage>
</organism>
<evidence type="ECO:0000313" key="2">
    <source>
        <dbReference type="EMBL" id="AIG79516.1"/>
    </source>
</evidence>
<dbReference type="PANTHER" id="PTHR40265:SF1">
    <property type="entry name" value="GLYOXALASE-LIKE DOMAIN-CONTAINING PROTEIN"/>
    <property type="match status" value="1"/>
</dbReference>
<dbReference type="STRING" id="208439.AJAP_33540"/>
<name>A0A075V4Q8_9PSEU</name>
<dbReference type="SUPFAM" id="SSF54593">
    <property type="entry name" value="Glyoxalase/Bleomycin resistance protein/Dihydroxybiphenyl dioxygenase"/>
    <property type="match status" value="1"/>
</dbReference>
<dbReference type="AlphaFoldDB" id="A0A075V4Q8"/>
<evidence type="ECO:0000259" key="1">
    <source>
        <dbReference type="Pfam" id="PF13468"/>
    </source>
</evidence>
<protein>
    <recommendedName>
        <fullName evidence="1">Glyoxalase-like domain-containing protein</fullName>
    </recommendedName>
</protein>
<feature type="domain" description="Glyoxalase-like" evidence="1">
    <location>
        <begin position="6"/>
        <end position="179"/>
    </location>
</feature>
<keyword evidence="3" id="KW-1185">Reference proteome</keyword>
<dbReference type="PANTHER" id="PTHR40265">
    <property type="entry name" value="BLL2707 PROTEIN"/>
    <property type="match status" value="1"/>
</dbReference>
<dbReference type="RefSeq" id="WP_037335714.1">
    <property type="nucleotide sequence ID" value="NZ_CP008953.1"/>
</dbReference>
<proteinExistence type="predicted"/>
<dbReference type="Gene3D" id="3.10.180.10">
    <property type="entry name" value="2,3-Dihydroxybiphenyl 1,2-Dioxygenase, domain 1"/>
    <property type="match status" value="1"/>
</dbReference>
<dbReference type="HOGENOM" id="CLU_083550_1_0_11"/>
<dbReference type="Pfam" id="PF13468">
    <property type="entry name" value="Glyoxalase_3"/>
    <property type="match status" value="1"/>
</dbReference>
<dbReference type="Proteomes" id="UP000028492">
    <property type="component" value="Chromosome"/>
</dbReference>
<dbReference type="KEGG" id="aja:AJAP_33540"/>
<dbReference type="eggNOG" id="COG0346">
    <property type="taxonomic scope" value="Bacteria"/>
</dbReference>
<reference evidence="2 3" key="1">
    <citation type="journal article" date="2014" name="J. Biotechnol.">
        <title>Complete genome sequence of the actinobacterium Amycolatopsis japonica MG417-CF17(T) (=DSM 44213T) producing (S,S)-N,N'-ethylenediaminedisuccinic acid.</title>
        <authorList>
            <person name="Stegmann E."/>
            <person name="Albersmeier A."/>
            <person name="Spohn M."/>
            <person name="Gert H."/>
            <person name="Weber T."/>
            <person name="Wohlleben W."/>
            <person name="Kalinowski J."/>
            <person name="Ruckert C."/>
        </authorList>
    </citation>
    <scope>NUCLEOTIDE SEQUENCE [LARGE SCALE GENOMIC DNA]</scope>
    <source>
        <strain evidence="3">MG417-CF17 (DSM 44213)</strain>
    </source>
</reference>
<evidence type="ECO:0000313" key="3">
    <source>
        <dbReference type="Proteomes" id="UP000028492"/>
    </source>
</evidence>
<gene>
    <name evidence="2" type="ORF">AJAP_33540</name>
</gene>
<dbReference type="InterPro" id="IPR029068">
    <property type="entry name" value="Glyas_Bleomycin-R_OHBP_Dase"/>
</dbReference>